<dbReference type="PANTHER" id="PTHR35333:SF3">
    <property type="entry name" value="BETA-LACTAMASE-TYPE TRANSPEPTIDASE FOLD CONTAINING PROTEIN"/>
    <property type="match status" value="1"/>
</dbReference>
<feature type="domain" description="Beta-lactamase class A catalytic" evidence="4">
    <location>
        <begin position="53"/>
        <end position="277"/>
    </location>
</feature>
<keyword evidence="6" id="KW-1185">Reference proteome</keyword>
<dbReference type="Pfam" id="PF13354">
    <property type="entry name" value="Beta-lactamase2"/>
    <property type="match status" value="1"/>
</dbReference>
<reference evidence="5 6" key="1">
    <citation type="submission" date="2019-12" db="EMBL/GenBank/DDBJ databases">
        <title>Spirosoma sp. HMF4905 genome sequencing and assembly.</title>
        <authorList>
            <person name="Kang H."/>
            <person name="Cha I."/>
            <person name="Kim H."/>
            <person name="Joh K."/>
        </authorList>
    </citation>
    <scope>NUCLEOTIDE SEQUENCE [LARGE SCALE GENOMIC DNA]</scope>
    <source>
        <strain evidence="5 6">HMF4905</strain>
    </source>
</reference>
<evidence type="ECO:0000313" key="6">
    <source>
        <dbReference type="Proteomes" id="UP000436006"/>
    </source>
</evidence>
<comment type="similarity">
    <text evidence="2">Belongs to the class-A beta-lactamase family.</text>
</comment>
<name>A0A7K1SCU1_9BACT</name>
<dbReference type="InterPro" id="IPR000871">
    <property type="entry name" value="Beta-lactam_class-A"/>
</dbReference>
<dbReference type="Gene3D" id="3.40.710.10">
    <property type="entry name" value="DD-peptidase/beta-lactamase superfamily"/>
    <property type="match status" value="1"/>
</dbReference>
<sequence length="306" mass="33660">MQYLNLKVRLLSLLLICLSAAWLSLGAQSRLTLPELRQKIEQEFSKYPGVFAVAFRNVATGEELLIREREVFHAASTMKTPVMIEVYKQQAQGKLSLSDSILIKTEFKSIVDGSPYTLPVSSDSDSITYKQIGTKRTLASLVYDMITVSSNLATNLIIELVGAPNVLQTMRDLGAKDIQVRRGVEDSKAFAKGLNNSTTAYDLMLIFDKIATGQAVSPEASKAMIATLLDQKFNDAIPAKLPNDVKVAHKTGSITGVRHDSGIVLLPDGRKYVLVLLSKDIKDDKLTSGVMATVSEWIYRYVTQGK</sequence>
<evidence type="ECO:0000259" key="4">
    <source>
        <dbReference type="Pfam" id="PF13354"/>
    </source>
</evidence>
<dbReference type="SUPFAM" id="SSF56601">
    <property type="entry name" value="beta-lactamase/transpeptidase-like"/>
    <property type="match status" value="1"/>
</dbReference>
<protein>
    <recommendedName>
        <fullName evidence="3">beta-lactamase</fullName>
        <ecNumber evidence="3">3.5.2.6</ecNumber>
    </recommendedName>
</protein>
<dbReference type="GO" id="GO:0046677">
    <property type="term" value="P:response to antibiotic"/>
    <property type="evidence" value="ECO:0007669"/>
    <property type="project" value="InterPro"/>
</dbReference>
<dbReference type="InterPro" id="IPR045155">
    <property type="entry name" value="Beta-lactam_cat"/>
</dbReference>
<dbReference type="EMBL" id="WPIN01000005">
    <property type="protein sequence ID" value="MVM31605.1"/>
    <property type="molecule type" value="Genomic_DNA"/>
</dbReference>
<dbReference type="AlphaFoldDB" id="A0A7K1SCU1"/>
<evidence type="ECO:0000313" key="5">
    <source>
        <dbReference type="EMBL" id="MVM31605.1"/>
    </source>
</evidence>
<dbReference type="GO" id="GO:0008800">
    <property type="term" value="F:beta-lactamase activity"/>
    <property type="evidence" value="ECO:0007669"/>
    <property type="project" value="UniProtKB-EC"/>
</dbReference>
<dbReference type="InterPro" id="IPR012338">
    <property type="entry name" value="Beta-lactam/transpept-like"/>
</dbReference>
<dbReference type="EC" id="3.5.2.6" evidence="3"/>
<evidence type="ECO:0000256" key="2">
    <source>
        <dbReference type="ARBA" id="ARBA00009009"/>
    </source>
</evidence>
<dbReference type="GO" id="GO:0030655">
    <property type="term" value="P:beta-lactam antibiotic catabolic process"/>
    <property type="evidence" value="ECO:0007669"/>
    <property type="project" value="InterPro"/>
</dbReference>
<proteinExistence type="inferred from homology"/>
<dbReference type="PANTHER" id="PTHR35333">
    <property type="entry name" value="BETA-LACTAMASE"/>
    <property type="match status" value="1"/>
</dbReference>
<keyword evidence="5" id="KW-0378">Hydrolase</keyword>
<organism evidence="5 6">
    <name type="scientific">Spirosoma arboris</name>
    <dbReference type="NCBI Taxonomy" id="2682092"/>
    <lineage>
        <taxon>Bacteria</taxon>
        <taxon>Pseudomonadati</taxon>
        <taxon>Bacteroidota</taxon>
        <taxon>Cytophagia</taxon>
        <taxon>Cytophagales</taxon>
        <taxon>Cytophagaceae</taxon>
        <taxon>Spirosoma</taxon>
    </lineage>
</organism>
<comment type="catalytic activity">
    <reaction evidence="1">
        <text>a beta-lactam + H2O = a substituted beta-amino acid</text>
        <dbReference type="Rhea" id="RHEA:20401"/>
        <dbReference type="ChEBI" id="CHEBI:15377"/>
        <dbReference type="ChEBI" id="CHEBI:35627"/>
        <dbReference type="ChEBI" id="CHEBI:140347"/>
        <dbReference type="EC" id="3.5.2.6"/>
    </reaction>
</comment>
<evidence type="ECO:0000256" key="3">
    <source>
        <dbReference type="ARBA" id="ARBA00012865"/>
    </source>
</evidence>
<dbReference type="Proteomes" id="UP000436006">
    <property type="component" value="Unassembled WGS sequence"/>
</dbReference>
<comment type="caution">
    <text evidence="5">The sequence shown here is derived from an EMBL/GenBank/DDBJ whole genome shotgun (WGS) entry which is preliminary data.</text>
</comment>
<dbReference type="RefSeq" id="WP_157586223.1">
    <property type="nucleotide sequence ID" value="NZ_WPIN01000005.1"/>
</dbReference>
<accession>A0A7K1SCU1</accession>
<gene>
    <name evidence="5" type="ORF">GO755_16275</name>
</gene>
<evidence type="ECO:0000256" key="1">
    <source>
        <dbReference type="ARBA" id="ARBA00001526"/>
    </source>
</evidence>